<dbReference type="AlphaFoldDB" id="A0A2N3L632"/>
<evidence type="ECO:0000256" key="1">
    <source>
        <dbReference type="SAM" id="SignalP"/>
    </source>
</evidence>
<keyword evidence="1" id="KW-0732">Signal</keyword>
<evidence type="ECO:0000313" key="2">
    <source>
        <dbReference type="EMBL" id="PKR58206.1"/>
    </source>
</evidence>
<comment type="caution">
    <text evidence="2">The sequence shown here is derived from an EMBL/GenBank/DDBJ whole genome shotgun (WGS) entry which is preliminary data.</text>
</comment>
<dbReference type="NCBIfam" id="NF008633">
    <property type="entry name" value="PRK11622.1"/>
    <property type="match status" value="1"/>
</dbReference>
<dbReference type="EMBL" id="NXGX01000004">
    <property type="protein sequence ID" value="PKR58206.1"/>
    <property type="molecule type" value="Genomic_DNA"/>
</dbReference>
<evidence type="ECO:0000313" key="3">
    <source>
        <dbReference type="Proteomes" id="UP000233332"/>
    </source>
</evidence>
<dbReference type="Pfam" id="PF13416">
    <property type="entry name" value="SBP_bac_8"/>
    <property type="match status" value="1"/>
</dbReference>
<feature type="signal peptide" evidence="1">
    <location>
        <begin position="1"/>
        <end position="29"/>
    </location>
</feature>
<proteinExistence type="predicted"/>
<dbReference type="PIRSF" id="PIRSF029172">
    <property type="entry name" value="UCP029172_ABC_sbc_YnjB"/>
    <property type="match status" value="1"/>
</dbReference>
<protein>
    <submittedName>
        <fullName evidence="2">ABC transporter substrate-binding protein</fullName>
    </submittedName>
</protein>
<dbReference type="Gene3D" id="3.40.190.10">
    <property type="entry name" value="Periplasmic binding protein-like II"/>
    <property type="match status" value="2"/>
</dbReference>
<dbReference type="Proteomes" id="UP000233332">
    <property type="component" value="Unassembled WGS sequence"/>
</dbReference>
<reference evidence="2 3" key="1">
    <citation type="submission" date="2017-09" db="EMBL/GenBank/DDBJ databases">
        <title>Biodiversity and function of Thalassospira species in the particle-attached aromatic-hydrocarbon-degrading consortia from the surface seawater of the China South Sea.</title>
        <authorList>
            <person name="Dong C."/>
            <person name="Lai Q."/>
            <person name="Shao Z."/>
        </authorList>
    </citation>
    <scope>NUCLEOTIDE SEQUENCE [LARGE SCALE GENOMIC DNA]</scope>
    <source>
        <strain evidence="2 3">139Z-12</strain>
    </source>
</reference>
<gene>
    <name evidence="2" type="ORF">COO92_10665</name>
</gene>
<dbReference type="PANTHER" id="PTHR42779">
    <property type="entry name" value="PROTEIN YNJB"/>
    <property type="match status" value="1"/>
</dbReference>
<organism evidence="2 3">
    <name type="scientific">Thalassospira lohafexi</name>
    <dbReference type="NCBI Taxonomy" id="744227"/>
    <lineage>
        <taxon>Bacteria</taxon>
        <taxon>Pseudomonadati</taxon>
        <taxon>Pseudomonadota</taxon>
        <taxon>Alphaproteobacteria</taxon>
        <taxon>Rhodospirillales</taxon>
        <taxon>Thalassospiraceae</taxon>
        <taxon>Thalassospira</taxon>
    </lineage>
</organism>
<keyword evidence="3" id="KW-1185">Reference proteome</keyword>
<dbReference type="InterPro" id="IPR027020">
    <property type="entry name" value="YnjB"/>
</dbReference>
<dbReference type="InterPro" id="IPR006059">
    <property type="entry name" value="SBP"/>
</dbReference>
<accession>A0A2N3L632</accession>
<dbReference type="PANTHER" id="PTHR42779:SF1">
    <property type="entry name" value="PROTEIN YNJB"/>
    <property type="match status" value="1"/>
</dbReference>
<dbReference type="SUPFAM" id="SSF53850">
    <property type="entry name" value="Periplasmic binding protein-like II"/>
    <property type="match status" value="1"/>
</dbReference>
<name>A0A2N3L632_9PROT</name>
<sequence>MRSKMRSFVSGFAVATGIAVASMPMSAVADPAPDVGNWQSVLEQARGQTVYWHAWGGEPRINDYIAWAGDQVLERYGVEVVQVKLTDTADAVTKVLSEKTAGVDDGGAVDLIWINGENFAAMKRNDLLFGPWVEETPNFDYVDVKGKPTVINDFTVPTNGLEAPWGMAQVSFYYDTAKLDSVPKSAQALLEWLAKHPGRFTYPQPPNYMGSTFLKQVLTEVVDDPKVLQQPADEVDAQKVLAPLWGYLEDLQPLLWRNGQAYPQNGAAMRTLLADNEVDIAFSFSSGEVSSAIEAFELPDTVRSYVFDTGTLGNTNFVAVPYNASAKAGAVVLADFLMSPEAQLRKQDPQYWGADTVLAMDKLPADMQNAFANLDLGIASLSPAERGTVLPEPHPSWMSLVETEWQKRYGVVQ</sequence>
<feature type="chain" id="PRO_5014839881" evidence="1">
    <location>
        <begin position="30"/>
        <end position="413"/>
    </location>
</feature>